<dbReference type="InterPro" id="IPR027417">
    <property type="entry name" value="P-loop_NTPase"/>
</dbReference>
<dbReference type="PROSITE" id="PS51421">
    <property type="entry name" value="RAS"/>
    <property type="match status" value="1"/>
</dbReference>
<dbReference type="AlphaFoldDB" id="A0ABD3V0Q4"/>
<keyword evidence="3" id="KW-0449">Lipoprotein</keyword>
<dbReference type="SUPFAM" id="SSF52540">
    <property type="entry name" value="P-loop containing nucleoside triphosphate hydrolases"/>
    <property type="match status" value="1"/>
</dbReference>
<organism evidence="4 5">
    <name type="scientific">Sinanodonta woodiana</name>
    <name type="common">Chinese pond mussel</name>
    <name type="synonym">Anodonta woodiana</name>
    <dbReference type="NCBI Taxonomy" id="1069815"/>
    <lineage>
        <taxon>Eukaryota</taxon>
        <taxon>Metazoa</taxon>
        <taxon>Spiralia</taxon>
        <taxon>Lophotrochozoa</taxon>
        <taxon>Mollusca</taxon>
        <taxon>Bivalvia</taxon>
        <taxon>Autobranchia</taxon>
        <taxon>Heteroconchia</taxon>
        <taxon>Palaeoheterodonta</taxon>
        <taxon>Unionida</taxon>
        <taxon>Unionoidea</taxon>
        <taxon>Unionidae</taxon>
        <taxon>Unioninae</taxon>
        <taxon>Sinanodonta</taxon>
    </lineage>
</organism>
<keyword evidence="1" id="KW-0547">Nucleotide-binding</keyword>
<keyword evidence="2" id="KW-0342">GTP-binding</keyword>
<dbReference type="SMART" id="SM00174">
    <property type="entry name" value="RHO"/>
    <property type="match status" value="1"/>
</dbReference>
<dbReference type="Proteomes" id="UP001634394">
    <property type="component" value="Unassembled WGS sequence"/>
</dbReference>
<evidence type="ECO:0000313" key="4">
    <source>
        <dbReference type="EMBL" id="KAL3854581.1"/>
    </source>
</evidence>
<accession>A0ABD3V0Q4</accession>
<dbReference type="SMART" id="SM00176">
    <property type="entry name" value="RAN"/>
    <property type="match status" value="1"/>
</dbReference>
<dbReference type="PROSITE" id="PS51420">
    <property type="entry name" value="RHO"/>
    <property type="match status" value="1"/>
</dbReference>
<dbReference type="EMBL" id="JBJQND010000014">
    <property type="protein sequence ID" value="KAL3854581.1"/>
    <property type="molecule type" value="Genomic_DNA"/>
</dbReference>
<name>A0ABD3V0Q4_SINWO</name>
<proteinExistence type="predicted"/>
<dbReference type="Pfam" id="PF00071">
    <property type="entry name" value="Ras"/>
    <property type="match status" value="1"/>
</dbReference>
<dbReference type="PRINTS" id="PR00449">
    <property type="entry name" value="RASTRNSFRMNG"/>
</dbReference>
<dbReference type="SMART" id="SM00175">
    <property type="entry name" value="RAB"/>
    <property type="match status" value="1"/>
</dbReference>
<dbReference type="InterPro" id="IPR001806">
    <property type="entry name" value="Small_GTPase"/>
</dbReference>
<dbReference type="FunFam" id="3.40.50.300:FF:001129">
    <property type="entry name" value="ras-related protein Rab-44 isoform X2"/>
    <property type="match status" value="1"/>
</dbReference>
<protein>
    <submittedName>
        <fullName evidence="4">Uncharacterized protein</fullName>
    </submittedName>
</protein>
<dbReference type="PANTHER" id="PTHR47977">
    <property type="entry name" value="RAS-RELATED PROTEIN RAB"/>
    <property type="match status" value="1"/>
</dbReference>
<sequence>MSQMAFGSSIHVDEEHKIKLTMIGDSSVGKTCLALRFSQDLFTSNHKATITDIETKVVHIEGQDVLFQIWDTAGQERFRSLLPLYLRGIDGAVLVYDLTNPDSFRNIPTWISEVSKYAAGNPVMALVGNKTDLKDYTFVAREDGEKLASEHGMIFIETSAKTGDNVHQAFFEVGKEVLKRKNNGPGPTEFADHVKVDDNENRKKRWGCCS</sequence>
<gene>
    <name evidence="4" type="ORF">ACJMK2_013845</name>
</gene>
<evidence type="ECO:0000313" key="5">
    <source>
        <dbReference type="Proteomes" id="UP001634394"/>
    </source>
</evidence>
<evidence type="ECO:0000256" key="3">
    <source>
        <dbReference type="ARBA" id="ARBA00023288"/>
    </source>
</evidence>
<dbReference type="SMART" id="SM00173">
    <property type="entry name" value="RAS"/>
    <property type="match status" value="1"/>
</dbReference>
<dbReference type="Gene3D" id="3.40.50.300">
    <property type="entry name" value="P-loop containing nucleotide triphosphate hydrolases"/>
    <property type="match status" value="1"/>
</dbReference>
<dbReference type="InterPro" id="IPR050227">
    <property type="entry name" value="Rab"/>
</dbReference>
<dbReference type="InterPro" id="IPR005225">
    <property type="entry name" value="Small_GTP-bd"/>
</dbReference>
<dbReference type="NCBIfam" id="TIGR00231">
    <property type="entry name" value="small_GTP"/>
    <property type="match status" value="1"/>
</dbReference>
<evidence type="ECO:0000256" key="1">
    <source>
        <dbReference type="ARBA" id="ARBA00022741"/>
    </source>
</evidence>
<keyword evidence="5" id="KW-1185">Reference proteome</keyword>
<comment type="caution">
    <text evidence="4">The sequence shown here is derived from an EMBL/GenBank/DDBJ whole genome shotgun (WGS) entry which is preliminary data.</text>
</comment>
<reference evidence="4 5" key="1">
    <citation type="submission" date="2024-11" db="EMBL/GenBank/DDBJ databases">
        <title>Chromosome-level genome assembly of the freshwater bivalve Anodonta woodiana.</title>
        <authorList>
            <person name="Chen X."/>
        </authorList>
    </citation>
    <scope>NUCLEOTIDE SEQUENCE [LARGE SCALE GENOMIC DNA]</scope>
    <source>
        <strain evidence="4">MN2024</strain>
        <tissue evidence="4">Gills</tissue>
    </source>
</reference>
<evidence type="ECO:0000256" key="2">
    <source>
        <dbReference type="ARBA" id="ARBA00023134"/>
    </source>
</evidence>
<dbReference type="PROSITE" id="PS51419">
    <property type="entry name" value="RAB"/>
    <property type="match status" value="1"/>
</dbReference>
<dbReference type="CDD" id="cd00154">
    <property type="entry name" value="Rab"/>
    <property type="match status" value="1"/>
</dbReference>
<dbReference type="GO" id="GO:0005525">
    <property type="term" value="F:GTP binding"/>
    <property type="evidence" value="ECO:0007669"/>
    <property type="project" value="UniProtKB-KW"/>
</dbReference>